<evidence type="ECO:0000313" key="1">
    <source>
        <dbReference type="EMBL" id="QII11203.1"/>
    </source>
</evidence>
<reference evidence="1 2" key="1">
    <citation type="submission" date="2020-02" db="EMBL/GenBank/DDBJ databases">
        <title>Newly sequenced genome of strain CSTR1 showed variability in Candidatus Kuenenia stuttgartiensis genomes.</title>
        <authorList>
            <person name="Ding C."/>
            <person name="Adrian L."/>
        </authorList>
    </citation>
    <scope>NUCLEOTIDE SEQUENCE [LARGE SCALE GENOMIC DNA]</scope>
    <source>
        <strain evidence="1 2">CSTR1</strain>
    </source>
</reference>
<gene>
    <name evidence="1" type="ORF">KsCSTR_18240</name>
</gene>
<name>A0A6G7GPF2_KUEST</name>
<evidence type="ECO:0000313" key="2">
    <source>
        <dbReference type="Proteomes" id="UP000501926"/>
    </source>
</evidence>
<dbReference type="RefSeq" id="WP_164994772.1">
    <property type="nucleotide sequence ID" value="NZ_CP049055.1"/>
</dbReference>
<organism evidence="1 2">
    <name type="scientific">Kuenenia stuttgartiensis</name>
    <dbReference type="NCBI Taxonomy" id="174633"/>
    <lineage>
        <taxon>Bacteria</taxon>
        <taxon>Pseudomonadati</taxon>
        <taxon>Planctomycetota</taxon>
        <taxon>Candidatus Brocadiia</taxon>
        <taxon>Candidatus Brocadiales</taxon>
        <taxon>Candidatus Brocadiaceae</taxon>
        <taxon>Candidatus Kuenenia</taxon>
    </lineage>
</organism>
<protein>
    <submittedName>
        <fullName evidence="1">Uncharacterized protein</fullName>
    </submittedName>
</protein>
<dbReference type="AlphaFoldDB" id="A0A6G7GPF2"/>
<sequence length="67" mass="7773">MGKETKYTIIARSILNDLAEKGYSLEDVVNVIYELWGYRSGLGVKFMEREFHKPFSDFTDSFSILES</sequence>
<dbReference type="EMBL" id="CP049055">
    <property type="protein sequence ID" value="QII11203.1"/>
    <property type="molecule type" value="Genomic_DNA"/>
</dbReference>
<proteinExistence type="predicted"/>
<accession>A0A6G7GPF2</accession>
<dbReference type="Proteomes" id="UP000501926">
    <property type="component" value="Chromosome"/>
</dbReference>